<dbReference type="RefSeq" id="WP_169385171.1">
    <property type="nucleotide sequence ID" value="NZ_JAAXLA010000093.1"/>
</dbReference>
<organism evidence="1 2">
    <name type="scientific">Pseudonocardia acidicola</name>
    <dbReference type="NCBI Taxonomy" id="2724939"/>
    <lineage>
        <taxon>Bacteria</taxon>
        <taxon>Bacillati</taxon>
        <taxon>Actinomycetota</taxon>
        <taxon>Actinomycetes</taxon>
        <taxon>Pseudonocardiales</taxon>
        <taxon>Pseudonocardiaceae</taxon>
        <taxon>Pseudonocardia</taxon>
    </lineage>
</organism>
<accession>A0ABX1SM76</accession>
<evidence type="ECO:0000313" key="2">
    <source>
        <dbReference type="Proteomes" id="UP000820669"/>
    </source>
</evidence>
<sequence length="170" mass="19477">MLTFADRLNLLFRAFLRPPDERGERKEWSNLQVARAAETVHGRSVITREHLRMLRNGERPRPSVETAAAIARAFEFLSQSEPEPGRASAIVAYLAIDPTEASPDEVAQVESIHQQLARAVDMRENKLLGLMARLGDLEDPESLDEIRELVTRLEDKERSRRGGFLRRHRR</sequence>
<proteinExistence type="predicted"/>
<evidence type="ECO:0000313" key="1">
    <source>
        <dbReference type="EMBL" id="NMI01653.1"/>
    </source>
</evidence>
<evidence type="ECO:0008006" key="3">
    <source>
        <dbReference type="Google" id="ProtNLM"/>
    </source>
</evidence>
<name>A0ABX1SM76_9PSEU</name>
<keyword evidence="2" id="KW-1185">Reference proteome</keyword>
<reference evidence="1 2" key="1">
    <citation type="submission" date="2020-04" db="EMBL/GenBank/DDBJ databases">
        <authorList>
            <person name="Klaysubun C."/>
            <person name="Duangmal K."/>
            <person name="Lipun K."/>
        </authorList>
    </citation>
    <scope>NUCLEOTIDE SEQUENCE [LARGE SCALE GENOMIC DNA]</scope>
    <source>
        <strain evidence="1 2">K10HN5</strain>
    </source>
</reference>
<dbReference type="Gene3D" id="1.10.260.40">
    <property type="entry name" value="lambda repressor-like DNA-binding domains"/>
    <property type="match status" value="1"/>
</dbReference>
<dbReference type="InterPro" id="IPR010982">
    <property type="entry name" value="Lambda_DNA-bd_dom_sf"/>
</dbReference>
<comment type="caution">
    <text evidence="1">The sequence shown here is derived from an EMBL/GenBank/DDBJ whole genome shotgun (WGS) entry which is preliminary data.</text>
</comment>
<gene>
    <name evidence="1" type="ORF">HF526_30785</name>
</gene>
<dbReference type="Proteomes" id="UP000820669">
    <property type="component" value="Unassembled WGS sequence"/>
</dbReference>
<dbReference type="EMBL" id="JAAXLA010000093">
    <property type="protein sequence ID" value="NMI01653.1"/>
    <property type="molecule type" value="Genomic_DNA"/>
</dbReference>
<protein>
    <recommendedName>
        <fullName evidence="3">DNA-binding protein</fullName>
    </recommendedName>
</protein>